<accession>A0AB33XWU2</accession>
<sequence length="40" mass="4791">MTRFLPNFLAEILETFIENHDLLNEKSLSEIVKFIYVYAQ</sequence>
<reference evidence="1 2" key="1">
    <citation type="journal article" date="2013" name="Genome Announc.">
        <title>Draft Genome Sequence of Staphylococcus simulans UMC-CNS-990, Isolated from a Case of Chronic Bovine Mastitis.</title>
        <authorList>
            <person name="Calcutt M.J."/>
            <person name="Foecking M.F."/>
            <person name="Hsieh H.Y."/>
            <person name="Perry J."/>
            <person name="Stewart G.C."/>
            <person name="Middleton J.R."/>
        </authorList>
    </citation>
    <scope>NUCLEOTIDE SEQUENCE [LARGE SCALE GENOMIC DNA]</scope>
    <source>
        <strain evidence="1 2">LRHMDP3</strain>
    </source>
</reference>
<dbReference type="EMBL" id="AMQX01000002">
    <property type="protein sequence ID" value="EKS52944.1"/>
    <property type="molecule type" value="Genomic_DNA"/>
</dbReference>
<protein>
    <submittedName>
        <fullName evidence="1">Uncharacterized protein</fullName>
    </submittedName>
</protein>
<organism evidence="1 2">
    <name type="scientific">Lacticaseibacillus rhamnosus LRHMDP3</name>
    <dbReference type="NCBI Taxonomy" id="1203259"/>
    <lineage>
        <taxon>Bacteria</taxon>
        <taxon>Bacillati</taxon>
        <taxon>Bacillota</taxon>
        <taxon>Bacilli</taxon>
        <taxon>Lactobacillales</taxon>
        <taxon>Lactobacillaceae</taxon>
        <taxon>Lacticaseibacillus</taxon>
    </lineage>
</organism>
<name>A0AB33XWU2_LACRH</name>
<comment type="caution">
    <text evidence="1">The sequence shown here is derived from an EMBL/GenBank/DDBJ whole genome shotgun (WGS) entry which is preliminary data.</text>
</comment>
<dbReference type="Proteomes" id="UP000009352">
    <property type="component" value="Unassembled WGS sequence"/>
</dbReference>
<evidence type="ECO:0000313" key="1">
    <source>
        <dbReference type="EMBL" id="EKS52944.1"/>
    </source>
</evidence>
<proteinExistence type="predicted"/>
<evidence type="ECO:0000313" key="2">
    <source>
        <dbReference type="Proteomes" id="UP000009352"/>
    </source>
</evidence>
<gene>
    <name evidence="1" type="ORF">LRHMDP3_322</name>
</gene>
<dbReference type="AlphaFoldDB" id="A0AB33XWU2"/>